<dbReference type="KEGG" id="ssyi:EKG83_32355"/>
<evidence type="ECO:0000313" key="2">
    <source>
        <dbReference type="Proteomes" id="UP000325787"/>
    </source>
</evidence>
<keyword evidence="2" id="KW-1185">Reference proteome</keyword>
<evidence type="ECO:0000313" key="1">
    <source>
        <dbReference type="EMBL" id="QFZ21458.1"/>
    </source>
</evidence>
<organism evidence="1 2">
    <name type="scientific">Saccharothrix syringae</name>
    <name type="common">Nocardiopsis syringae</name>
    <dbReference type="NCBI Taxonomy" id="103733"/>
    <lineage>
        <taxon>Bacteria</taxon>
        <taxon>Bacillati</taxon>
        <taxon>Actinomycetota</taxon>
        <taxon>Actinomycetes</taxon>
        <taxon>Pseudonocardiales</taxon>
        <taxon>Pseudonocardiaceae</taxon>
        <taxon>Saccharothrix</taxon>
    </lineage>
</organism>
<sequence>MAWWRDRSPPDAPVVGRTTAVAAHDVLTRDGRIVRRQGSGTRAAPVARRDPGEFLAGSVEPVA</sequence>
<dbReference type="AlphaFoldDB" id="A0A5Q0H5E5"/>
<dbReference type="OrthoDB" id="199743at2"/>
<dbReference type="RefSeq" id="WP_033434869.1">
    <property type="nucleotide sequence ID" value="NZ_CP034550.1"/>
</dbReference>
<reference evidence="2" key="1">
    <citation type="journal article" date="2021" name="Curr. Microbiol.">
        <title>Complete genome of nocamycin-producing strain Saccharothrix syringae NRRL B-16468 reveals the biosynthetic potential for secondary metabolites.</title>
        <authorList>
            <person name="Mo X."/>
            <person name="Yang S."/>
        </authorList>
    </citation>
    <scope>NUCLEOTIDE SEQUENCE [LARGE SCALE GENOMIC DNA]</scope>
    <source>
        <strain evidence="2">ATCC 51364 / DSM 43886 / JCM 6844 / KCTC 9398 / NBRC 14523 / NRRL B-16468 / INA 2240</strain>
    </source>
</reference>
<name>A0A5Q0H5E5_SACSY</name>
<dbReference type="EMBL" id="CP034550">
    <property type="protein sequence ID" value="QFZ21458.1"/>
    <property type="molecule type" value="Genomic_DNA"/>
</dbReference>
<gene>
    <name evidence="1" type="ORF">EKG83_32355</name>
</gene>
<accession>A0A5Q0H5E5</accession>
<protein>
    <submittedName>
        <fullName evidence="1">Uncharacterized protein</fullName>
    </submittedName>
</protein>
<proteinExistence type="predicted"/>
<dbReference type="Proteomes" id="UP000325787">
    <property type="component" value="Chromosome"/>
</dbReference>